<organism evidence="1">
    <name type="scientific">Solanum chacoense</name>
    <name type="common">Chaco potato</name>
    <dbReference type="NCBI Taxonomy" id="4108"/>
    <lineage>
        <taxon>Eukaryota</taxon>
        <taxon>Viridiplantae</taxon>
        <taxon>Streptophyta</taxon>
        <taxon>Embryophyta</taxon>
        <taxon>Tracheophyta</taxon>
        <taxon>Spermatophyta</taxon>
        <taxon>Magnoliopsida</taxon>
        <taxon>eudicotyledons</taxon>
        <taxon>Gunneridae</taxon>
        <taxon>Pentapetalae</taxon>
        <taxon>asterids</taxon>
        <taxon>lamiids</taxon>
        <taxon>Solanales</taxon>
        <taxon>Solanaceae</taxon>
        <taxon>Solanoideae</taxon>
        <taxon>Solaneae</taxon>
        <taxon>Solanum</taxon>
    </lineage>
</organism>
<proteinExistence type="predicted"/>
<name>A0A0V0H721_SOLCH</name>
<evidence type="ECO:0000313" key="1">
    <source>
        <dbReference type="EMBL" id="JAP15882.1"/>
    </source>
</evidence>
<dbReference type="AlphaFoldDB" id="A0A0V0H721"/>
<sequence>MLIRIILCLHVKTPPNPHGLYLFSPHFSIGPLIFTFLESASRKLKHIFLEYKQGWKIEFSGPKQAHMRLYT</sequence>
<protein>
    <submittedName>
        <fullName evidence="1">Putative ovule protein</fullName>
    </submittedName>
</protein>
<accession>A0A0V0H721</accession>
<dbReference type="EMBL" id="GEDG01024554">
    <property type="protein sequence ID" value="JAP15882.1"/>
    <property type="molecule type" value="Transcribed_RNA"/>
</dbReference>
<reference evidence="1" key="1">
    <citation type="submission" date="2015-12" db="EMBL/GenBank/DDBJ databases">
        <title>Gene expression during late stages of embryo sac development: a critical building block for successful pollen-pistil interactions.</title>
        <authorList>
            <person name="Liu Y."/>
            <person name="Joly V."/>
            <person name="Sabar M."/>
            <person name="Matton D.P."/>
        </authorList>
    </citation>
    <scope>NUCLEOTIDE SEQUENCE</scope>
</reference>